<dbReference type="GO" id="GO:0006777">
    <property type="term" value="P:Mo-molybdopterin cofactor biosynthetic process"/>
    <property type="evidence" value="ECO:0007669"/>
    <property type="project" value="UniProtKB-KW"/>
</dbReference>
<feature type="domain" description="MoaB/Mog" evidence="6">
    <location>
        <begin position="1"/>
        <end position="133"/>
    </location>
</feature>
<dbReference type="UniPathway" id="UPA00344"/>
<protein>
    <recommendedName>
        <fullName evidence="4">Molybdenum cofactor biosynthesis protein B</fullName>
    </recommendedName>
</protein>
<dbReference type="GO" id="GO:0005829">
    <property type="term" value="C:cytosol"/>
    <property type="evidence" value="ECO:0007669"/>
    <property type="project" value="TreeGrafter"/>
</dbReference>
<comment type="similarity">
    <text evidence="3">Belongs to the MoaB/Mog family.</text>
</comment>
<gene>
    <name evidence="7" type="ORF">RU97_GL002462</name>
</gene>
<dbReference type="PIRSF" id="PIRSF006443">
    <property type="entry name" value="MoaB"/>
    <property type="match status" value="1"/>
</dbReference>
<keyword evidence="5" id="KW-0501">Molybdenum cofactor biosynthesis</keyword>
<dbReference type="EMBL" id="JXKH01000007">
    <property type="protein sequence ID" value="OJG17672.1"/>
    <property type="molecule type" value="Genomic_DNA"/>
</dbReference>
<dbReference type="STRING" id="214095.RU97_GL002462"/>
<keyword evidence="8" id="KW-1185">Reference proteome</keyword>
<dbReference type="InterPro" id="IPR012245">
    <property type="entry name" value="MoaB"/>
</dbReference>
<comment type="caution">
    <text evidence="7">The sequence shown here is derived from an EMBL/GenBank/DDBJ whole genome shotgun (WGS) entry which is preliminary data.</text>
</comment>
<name>A0A1L8RDA5_9ENTE</name>
<evidence type="ECO:0000259" key="6">
    <source>
        <dbReference type="SMART" id="SM00852"/>
    </source>
</evidence>
<evidence type="ECO:0000313" key="8">
    <source>
        <dbReference type="Proteomes" id="UP000181884"/>
    </source>
</evidence>
<dbReference type="InterPro" id="IPR036425">
    <property type="entry name" value="MoaB/Mog-like_dom_sf"/>
</dbReference>
<evidence type="ECO:0000256" key="5">
    <source>
        <dbReference type="ARBA" id="ARBA00023150"/>
    </source>
</evidence>
<dbReference type="Pfam" id="PF00994">
    <property type="entry name" value="MoCF_biosynth"/>
    <property type="match status" value="1"/>
</dbReference>
<dbReference type="NCBIfam" id="TIGR00177">
    <property type="entry name" value="molyb_syn"/>
    <property type="match status" value="1"/>
</dbReference>
<dbReference type="InterPro" id="IPR008284">
    <property type="entry name" value="MoCF_biosynth_CS"/>
</dbReference>
<dbReference type="PANTHER" id="PTHR43232">
    <property type="entry name" value="MOLYBDENUM COFACTOR BIOSYNTHESIS PROTEIN B"/>
    <property type="match status" value="1"/>
</dbReference>
<sequence>MATDSSGQLIATLLPATIPAQERIVVKDDIAEIQTAIAARTLSQDVLILNGGTGIAKRDVTFEAVSPLLVQTIDGFGELFRWLSYQEIGSHALASRALAGFDAQDTLIFCLPGSTKACRLGMEQLILPELVHLVQERRK</sequence>
<proteinExistence type="inferred from homology"/>
<organism evidence="7 8">
    <name type="scientific">Enterococcus canis</name>
    <dbReference type="NCBI Taxonomy" id="214095"/>
    <lineage>
        <taxon>Bacteria</taxon>
        <taxon>Bacillati</taxon>
        <taxon>Bacillota</taxon>
        <taxon>Bacilli</taxon>
        <taxon>Lactobacillales</taxon>
        <taxon>Enterococcaceae</taxon>
        <taxon>Enterococcus</taxon>
    </lineage>
</organism>
<evidence type="ECO:0000256" key="2">
    <source>
        <dbReference type="ARBA" id="ARBA00005046"/>
    </source>
</evidence>
<dbReference type="SMART" id="SM00852">
    <property type="entry name" value="MoCF_biosynth"/>
    <property type="match status" value="1"/>
</dbReference>
<dbReference type="InterPro" id="IPR001453">
    <property type="entry name" value="MoaB/Mog_dom"/>
</dbReference>
<reference evidence="7 8" key="1">
    <citation type="submission" date="2014-12" db="EMBL/GenBank/DDBJ databases">
        <title>Draft genome sequences of 29 type strains of Enterococci.</title>
        <authorList>
            <person name="Zhong Z."/>
            <person name="Sun Z."/>
            <person name="Liu W."/>
            <person name="Zhang W."/>
            <person name="Zhang H."/>
        </authorList>
    </citation>
    <scope>NUCLEOTIDE SEQUENCE [LARGE SCALE GENOMIC DNA]</scope>
    <source>
        <strain evidence="7 8">DSM 17029</strain>
    </source>
</reference>
<dbReference type="PROSITE" id="PS01078">
    <property type="entry name" value="MOCF_BIOSYNTHESIS_1"/>
    <property type="match status" value="1"/>
</dbReference>
<dbReference type="SUPFAM" id="SSF53218">
    <property type="entry name" value="Molybdenum cofactor biosynthesis proteins"/>
    <property type="match status" value="1"/>
</dbReference>
<dbReference type="PANTHER" id="PTHR43232:SF2">
    <property type="entry name" value="MOLYBDENUM COFACTOR BIOSYNTHESIS PROTEIN B"/>
    <property type="match status" value="1"/>
</dbReference>
<accession>A0A1L8RDA5</accession>
<dbReference type="CDD" id="cd00886">
    <property type="entry name" value="MogA_MoaB"/>
    <property type="match status" value="1"/>
</dbReference>
<comment type="function">
    <text evidence="1">May be involved in the biosynthesis of molybdopterin.</text>
</comment>
<evidence type="ECO:0000256" key="3">
    <source>
        <dbReference type="ARBA" id="ARBA00006112"/>
    </source>
</evidence>
<evidence type="ECO:0000313" key="7">
    <source>
        <dbReference type="EMBL" id="OJG17672.1"/>
    </source>
</evidence>
<dbReference type="AlphaFoldDB" id="A0A1L8RDA5"/>
<comment type="pathway">
    <text evidence="2">Cofactor biosynthesis; molybdopterin biosynthesis.</text>
</comment>
<dbReference type="Gene3D" id="3.40.980.10">
    <property type="entry name" value="MoaB/Mog-like domain"/>
    <property type="match status" value="1"/>
</dbReference>
<evidence type="ECO:0000256" key="1">
    <source>
        <dbReference type="ARBA" id="ARBA00003487"/>
    </source>
</evidence>
<dbReference type="Proteomes" id="UP000181884">
    <property type="component" value="Unassembled WGS sequence"/>
</dbReference>
<evidence type="ECO:0000256" key="4">
    <source>
        <dbReference type="ARBA" id="ARBA00015262"/>
    </source>
</evidence>